<dbReference type="InterPro" id="IPR005252">
    <property type="entry name" value="CoaBC"/>
</dbReference>
<keyword evidence="3" id="KW-0460">Magnesium</keyword>
<comment type="catalytic activity">
    <reaction evidence="3 4">
        <text>(R)-4'-phosphopantothenate + L-cysteine + CTP = N-[(R)-4-phosphopantothenoyl]-L-cysteine + CMP + diphosphate + H(+)</text>
        <dbReference type="Rhea" id="RHEA:19397"/>
        <dbReference type="ChEBI" id="CHEBI:10986"/>
        <dbReference type="ChEBI" id="CHEBI:15378"/>
        <dbReference type="ChEBI" id="CHEBI:33019"/>
        <dbReference type="ChEBI" id="CHEBI:35235"/>
        <dbReference type="ChEBI" id="CHEBI:37563"/>
        <dbReference type="ChEBI" id="CHEBI:59458"/>
        <dbReference type="ChEBI" id="CHEBI:60377"/>
        <dbReference type="EC" id="6.3.2.5"/>
    </reaction>
</comment>
<evidence type="ECO:0000256" key="3">
    <source>
        <dbReference type="HAMAP-Rule" id="MF_02225"/>
    </source>
</evidence>
<keyword evidence="1 3" id="KW-0210">Decarboxylase</keyword>
<keyword evidence="3 4" id="KW-0285">Flavoprotein</keyword>
<comment type="caution">
    <text evidence="7">The sequence shown here is derived from an EMBL/GenBank/DDBJ whole genome shotgun (WGS) entry which is preliminary data.</text>
</comment>
<dbReference type="GO" id="GO:0071513">
    <property type="term" value="C:phosphopantothenoylcysteine decarboxylase complex"/>
    <property type="evidence" value="ECO:0007669"/>
    <property type="project" value="TreeGrafter"/>
</dbReference>
<comment type="cofactor">
    <cofactor evidence="3">
        <name>FMN</name>
        <dbReference type="ChEBI" id="CHEBI:58210"/>
    </cofactor>
    <text evidence="3">Binds 1 FMN per subunit.</text>
</comment>
<comment type="cofactor">
    <cofactor evidence="3">
        <name>Mg(2+)</name>
        <dbReference type="ChEBI" id="CHEBI:18420"/>
    </cofactor>
</comment>
<dbReference type="Pfam" id="PF02441">
    <property type="entry name" value="Flavoprotein"/>
    <property type="match status" value="1"/>
</dbReference>
<comment type="function">
    <text evidence="3">Catalyzes two sequential steps in the biosynthesis of coenzyme A. In the first step cysteine is conjugated to 4'-phosphopantothenate to form 4-phosphopantothenoylcysteine. In the second step the latter compound is decarboxylated to form 4'-phosphopantotheine.</text>
</comment>
<comment type="pathway">
    <text evidence="3 4">Cofactor biosynthesis; coenzyme A biosynthesis; CoA from (R)-pantothenate: step 2/5.</text>
</comment>
<evidence type="ECO:0000256" key="1">
    <source>
        <dbReference type="ARBA" id="ARBA00022793"/>
    </source>
</evidence>
<keyword evidence="3" id="KW-0511">Multifunctional enzyme</keyword>
<sequence>MSFSGKRILLGVSGGIAAYKTVELARQLVTAGAQVKVVMTKSATEFITPLTFASLTGQTVATGLFGPGIHPLEHIWLGQQVDALVLAPATANLIGKMAHGIGDDLLTTIILAATKPVLVCPAMNCEMYSNPVVQENLSRLRDRGLWVLEPDEGPLACGAVGYGRLPKTETILAVLAKMVSPQDLAGKRLLVTAGPTHEDMDPVRFLTNRSSGKMGYAVAKAAWRRGARVTLVSGPTSLPDPYGIEMVRVHSALDMLGEVVSRFPASDALIMAAAVSDYRPESLAERKIKRGAAALQVTLLPNPDILKEISALKNGQITIGFAAETHDLVQEAKRKLGEKNLDLIVANHVNRPGSGFAVDTNEVTLVAKDSEPVVLPLLSKDEVADRIMDWLASRPGFGAEEVSRV</sequence>
<dbReference type="EMBL" id="DTHB01000048">
    <property type="protein sequence ID" value="HGB14947.1"/>
    <property type="molecule type" value="Genomic_DNA"/>
</dbReference>
<feature type="region of interest" description="Phosphopantothenate--cysteine ligase" evidence="3">
    <location>
        <begin position="189"/>
        <end position="405"/>
    </location>
</feature>
<evidence type="ECO:0000256" key="2">
    <source>
        <dbReference type="ARBA" id="ARBA00023239"/>
    </source>
</evidence>
<feature type="active site" description="Proton donor" evidence="3">
    <location>
        <position position="157"/>
    </location>
</feature>
<comment type="similarity">
    <text evidence="3 4">In the C-terminal section; belongs to the PPC synthetase family.</text>
</comment>
<protein>
    <recommendedName>
        <fullName evidence="3">Coenzyme A biosynthesis bifunctional protein CoaBC</fullName>
    </recommendedName>
    <alternativeName>
        <fullName evidence="3">DNA/pantothenate metabolism flavoprotein</fullName>
    </alternativeName>
    <alternativeName>
        <fullName evidence="3">Phosphopantothenoylcysteine synthetase/decarboxylase</fullName>
        <shortName evidence="3">PPCS-PPCDC</shortName>
    </alternativeName>
    <domain>
        <recommendedName>
            <fullName evidence="3">Phosphopantothenoylcysteine decarboxylase</fullName>
            <shortName evidence="3">PPC decarboxylase</shortName>
            <shortName evidence="3">PPC-DC</shortName>
            <ecNumber evidence="3">4.1.1.36</ecNumber>
        </recommendedName>
        <alternativeName>
            <fullName evidence="3">CoaC</fullName>
        </alternativeName>
    </domain>
    <domain>
        <recommendedName>
            <fullName evidence="3">Phosphopantothenate--cysteine ligase</fullName>
            <ecNumber evidence="3">6.3.2.5</ecNumber>
        </recommendedName>
        <alternativeName>
            <fullName evidence="3">CoaB</fullName>
        </alternativeName>
        <alternativeName>
            <fullName evidence="3">Phosphopantothenoylcysteine synthetase</fullName>
            <shortName evidence="3">PPC synthetase</shortName>
            <shortName evidence="3">PPC-S</shortName>
        </alternativeName>
    </domain>
</protein>
<comment type="caution">
    <text evidence="3">Lacks conserved residue(s) required for the propagation of feature annotation.</text>
</comment>
<evidence type="ECO:0000259" key="5">
    <source>
        <dbReference type="Pfam" id="PF02441"/>
    </source>
</evidence>
<comment type="catalytic activity">
    <reaction evidence="3 4">
        <text>N-[(R)-4-phosphopantothenoyl]-L-cysteine + H(+) = (R)-4'-phosphopantetheine + CO2</text>
        <dbReference type="Rhea" id="RHEA:16793"/>
        <dbReference type="ChEBI" id="CHEBI:15378"/>
        <dbReference type="ChEBI" id="CHEBI:16526"/>
        <dbReference type="ChEBI" id="CHEBI:59458"/>
        <dbReference type="ChEBI" id="CHEBI:61723"/>
        <dbReference type="EC" id="4.1.1.36"/>
    </reaction>
</comment>
<feature type="domain" description="DNA/pantothenate metabolism flavoprotein C-terminal" evidence="6">
    <location>
        <begin position="184"/>
        <end position="392"/>
    </location>
</feature>
<dbReference type="GO" id="GO:0015941">
    <property type="term" value="P:pantothenate catabolic process"/>
    <property type="evidence" value="ECO:0007669"/>
    <property type="project" value="InterPro"/>
</dbReference>
<dbReference type="HAMAP" id="MF_02225">
    <property type="entry name" value="CoaBC"/>
    <property type="match status" value="1"/>
</dbReference>
<evidence type="ECO:0000256" key="4">
    <source>
        <dbReference type="RuleBase" id="RU364078"/>
    </source>
</evidence>
<dbReference type="UniPathway" id="UPA00241">
    <property type="reaction ID" value="UER00353"/>
</dbReference>
<dbReference type="AlphaFoldDB" id="A0A7C3SL49"/>
<dbReference type="GO" id="GO:0010181">
    <property type="term" value="F:FMN binding"/>
    <property type="evidence" value="ECO:0007669"/>
    <property type="project" value="UniProtKB-UniRule"/>
</dbReference>
<dbReference type="InterPro" id="IPR035929">
    <property type="entry name" value="CoaB-like_sf"/>
</dbReference>
<reference evidence="7" key="1">
    <citation type="journal article" date="2020" name="mSystems">
        <title>Genome- and Community-Level Interaction Insights into Carbon Utilization and Element Cycling Functions of Hydrothermarchaeota in Hydrothermal Sediment.</title>
        <authorList>
            <person name="Zhou Z."/>
            <person name="Liu Y."/>
            <person name="Xu W."/>
            <person name="Pan J."/>
            <person name="Luo Z.H."/>
            <person name="Li M."/>
        </authorList>
    </citation>
    <scope>NUCLEOTIDE SEQUENCE [LARGE SCALE GENOMIC DNA]</scope>
    <source>
        <strain evidence="7">SpSt-776</strain>
    </source>
</reference>
<comment type="function">
    <text evidence="4">Catalyzes two steps in the biosynthesis of coenzyme A. In the first step cysteine is conjugated to 4'-phosphopantothenate to form 4-phosphopantothenoylcysteine, in the latter compound is decarboxylated to form 4'-phosphopantotheine.</text>
</comment>
<gene>
    <name evidence="3 7" type="primary">coaBC</name>
    <name evidence="7" type="ORF">ENV62_06915</name>
</gene>
<dbReference type="PANTHER" id="PTHR14359:SF6">
    <property type="entry name" value="PHOSPHOPANTOTHENOYLCYSTEINE DECARBOXYLASE"/>
    <property type="match status" value="1"/>
</dbReference>
<dbReference type="EC" id="4.1.1.36" evidence="3"/>
<dbReference type="Gene3D" id="3.40.50.1950">
    <property type="entry name" value="Flavin prenyltransferase-like"/>
    <property type="match status" value="1"/>
</dbReference>
<feature type="binding site" evidence="3">
    <location>
        <position position="287"/>
    </location>
    <ligand>
        <name>CTP</name>
        <dbReference type="ChEBI" id="CHEBI:37563"/>
    </ligand>
</feature>
<keyword evidence="3 4" id="KW-0436">Ligase</keyword>
<organism evidence="7">
    <name type="scientific">Desulfobacca acetoxidans</name>
    <dbReference type="NCBI Taxonomy" id="60893"/>
    <lineage>
        <taxon>Bacteria</taxon>
        <taxon>Pseudomonadati</taxon>
        <taxon>Thermodesulfobacteriota</taxon>
        <taxon>Desulfobaccia</taxon>
        <taxon>Desulfobaccales</taxon>
        <taxon>Desulfobaccaceae</taxon>
        <taxon>Desulfobacca</taxon>
    </lineage>
</organism>
<dbReference type="PANTHER" id="PTHR14359">
    <property type="entry name" value="HOMO-OLIGOMERIC FLAVIN CONTAINING CYS DECARBOXYLASE FAMILY"/>
    <property type="match status" value="1"/>
</dbReference>
<feature type="binding site" evidence="3">
    <location>
        <position position="339"/>
    </location>
    <ligand>
        <name>CTP</name>
        <dbReference type="ChEBI" id="CHEBI:37563"/>
    </ligand>
</feature>
<keyword evidence="2 3" id="KW-0456">Lyase</keyword>
<dbReference type="GO" id="GO:0004632">
    <property type="term" value="F:phosphopantothenate--cysteine ligase activity"/>
    <property type="evidence" value="ECO:0007669"/>
    <property type="project" value="UniProtKB-UniRule"/>
</dbReference>
<feature type="binding site" evidence="3">
    <location>
        <position position="335"/>
    </location>
    <ligand>
        <name>CTP</name>
        <dbReference type="ChEBI" id="CHEBI:37563"/>
    </ligand>
</feature>
<keyword evidence="3 4" id="KW-0288">FMN</keyword>
<name>A0A7C3SL49_9BACT</name>
<dbReference type="InterPro" id="IPR003382">
    <property type="entry name" value="Flavoprotein"/>
</dbReference>
<dbReference type="SUPFAM" id="SSF102645">
    <property type="entry name" value="CoaB-like"/>
    <property type="match status" value="1"/>
</dbReference>
<feature type="domain" description="Flavoprotein" evidence="5">
    <location>
        <begin position="6"/>
        <end position="173"/>
    </location>
</feature>
<feature type="binding site" evidence="3">
    <location>
        <begin position="303"/>
        <end position="306"/>
    </location>
    <ligand>
        <name>CTP</name>
        <dbReference type="ChEBI" id="CHEBI:37563"/>
    </ligand>
</feature>
<dbReference type="InterPro" id="IPR036551">
    <property type="entry name" value="Flavin_trans-like"/>
</dbReference>
<dbReference type="EC" id="6.3.2.5" evidence="3"/>
<dbReference type="SUPFAM" id="SSF52507">
    <property type="entry name" value="Homo-oligomeric flavin-containing Cys decarboxylases, HFCD"/>
    <property type="match status" value="1"/>
</dbReference>
<dbReference type="InterPro" id="IPR007085">
    <property type="entry name" value="DNA/pantothenate-metab_flavo_C"/>
</dbReference>
<keyword evidence="3" id="KW-0479">Metal-binding</keyword>
<feature type="region of interest" description="Phosphopantothenoylcysteine decarboxylase" evidence="3">
    <location>
        <begin position="1"/>
        <end position="188"/>
    </location>
</feature>
<feature type="binding site" evidence="3">
    <location>
        <position position="321"/>
    </location>
    <ligand>
        <name>CTP</name>
        <dbReference type="ChEBI" id="CHEBI:37563"/>
    </ligand>
</feature>
<accession>A0A7C3SL49</accession>
<feature type="binding site" evidence="3">
    <location>
        <position position="277"/>
    </location>
    <ligand>
        <name>CTP</name>
        <dbReference type="ChEBI" id="CHEBI:37563"/>
    </ligand>
</feature>
<evidence type="ECO:0000259" key="6">
    <source>
        <dbReference type="Pfam" id="PF04127"/>
    </source>
</evidence>
<dbReference type="GO" id="GO:0046872">
    <property type="term" value="F:metal ion binding"/>
    <property type="evidence" value="ECO:0007669"/>
    <property type="project" value="UniProtKB-KW"/>
</dbReference>
<evidence type="ECO:0000313" key="7">
    <source>
        <dbReference type="EMBL" id="HGB14947.1"/>
    </source>
</evidence>
<dbReference type="GO" id="GO:0015937">
    <property type="term" value="P:coenzyme A biosynthetic process"/>
    <property type="evidence" value="ECO:0007669"/>
    <property type="project" value="UniProtKB-UniRule"/>
</dbReference>
<comment type="pathway">
    <text evidence="3 4">Cofactor biosynthesis; coenzyme A biosynthesis; CoA from (R)-pantothenate: step 3/5.</text>
</comment>
<dbReference type="GO" id="GO:0004633">
    <property type="term" value="F:phosphopantothenoylcysteine decarboxylase activity"/>
    <property type="evidence" value="ECO:0007669"/>
    <property type="project" value="UniProtKB-UniRule"/>
</dbReference>
<proteinExistence type="inferred from homology"/>
<dbReference type="Gene3D" id="3.40.50.10300">
    <property type="entry name" value="CoaB-like"/>
    <property type="match status" value="1"/>
</dbReference>
<dbReference type="NCBIfam" id="TIGR00521">
    <property type="entry name" value="coaBC_dfp"/>
    <property type="match status" value="1"/>
</dbReference>
<dbReference type="Pfam" id="PF04127">
    <property type="entry name" value="DFP"/>
    <property type="match status" value="1"/>
</dbReference>
<comment type="similarity">
    <text evidence="3 4">In the N-terminal section; belongs to the HFCD (homo-oligomeric flavin containing Cys decarboxylase) superfamily.</text>
</comment>